<feature type="domain" description="3-octaprenyl-4-hydroxybenzoate carboxy-lyase-like Rift-related" evidence="2">
    <location>
        <begin position="33"/>
        <end position="149"/>
    </location>
</feature>
<dbReference type="RefSeq" id="WP_308439249.1">
    <property type="nucleotide sequence ID" value="NZ_BNCD01000041.1"/>
</dbReference>
<feature type="compositionally biased region" description="Low complexity" evidence="1">
    <location>
        <begin position="198"/>
        <end position="211"/>
    </location>
</feature>
<dbReference type="Proteomes" id="UP000603708">
    <property type="component" value="Unassembled WGS sequence"/>
</dbReference>
<evidence type="ECO:0000259" key="2">
    <source>
        <dbReference type="Pfam" id="PF01977"/>
    </source>
</evidence>
<dbReference type="GO" id="GO:0005829">
    <property type="term" value="C:cytosol"/>
    <property type="evidence" value="ECO:0007669"/>
    <property type="project" value="TreeGrafter"/>
</dbReference>
<dbReference type="GO" id="GO:0006744">
    <property type="term" value="P:ubiquinone biosynthetic process"/>
    <property type="evidence" value="ECO:0007669"/>
    <property type="project" value="TreeGrafter"/>
</dbReference>
<organism evidence="3 4">
    <name type="scientific">Streptomyces sulfonofaciens</name>
    <dbReference type="NCBI Taxonomy" id="68272"/>
    <lineage>
        <taxon>Bacteria</taxon>
        <taxon>Bacillati</taxon>
        <taxon>Actinomycetota</taxon>
        <taxon>Actinomycetes</taxon>
        <taxon>Kitasatosporales</taxon>
        <taxon>Streptomycetaceae</taxon>
        <taxon>Streptomyces</taxon>
    </lineage>
</organism>
<evidence type="ECO:0000256" key="1">
    <source>
        <dbReference type="SAM" id="MobiDB-lite"/>
    </source>
</evidence>
<comment type="caution">
    <text evidence="3">The sequence shown here is derived from an EMBL/GenBank/DDBJ whole genome shotgun (WGS) entry which is preliminary data.</text>
</comment>
<dbReference type="AlphaFoldDB" id="A0A919GQ59"/>
<dbReference type="Pfam" id="PF01977">
    <property type="entry name" value="UbiD"/>
    <property type="match status" value="2"/>
</dbReference>
<sequence length="211" mass="23068">MPKETRTKEQVAEFVRRWADFPVPPEWRAGPPWAESGLEGDDADIFQVLPLIRLNEGDGGLYIDKDAVVSRDPDDPDDPDSTGKQNVGIYRTQVKGRRKLAIQPGAVHDIAHHLRKAEETGEDLLVAIALGNDPVIPIVAATPMAYDGGEVVIEGFIEARKRELEGLFGEFTGHCSGGRRMPVIRVDRISHRTGLRASPSGSGCRGPRSTI</sequence>
<gene>
    <name evidence="3" type="ORF">GCM10018793_69380</name>
</gene>
<dbReference type="InterPro" id="IPR048304">
    <property type="entry name" value="UbiD_Rift_dom"/>
</dbReference>
<accession>A0A919GQ59</accession>
<feature type="region of interest" description="Disordered" evidence="1">
    <location>
        <begin position="192"/>
        <end position="211"/>
    </location>
</feature>
<dbReference type="PANTHER" id="PTHR30108">
    <property type="entry name" value="3-OCTAPRENYL-4-HYDROXYBENZOATE CARBOXY-LYASE-RELATED"/>
    <property type="match status" value="1"/>
</dbReference>
<feature type="region of interest" description="Disordered" evidence="1">
    <location>
        <begin position="67"/>
        <end position="86"/>
    </location>
</feature>
<keyword evidence="4" id="KW-1185">Reference proteome</keyword>
<dbReference type="GO" id="GO:0008694">
    <property type="term" value="F:4-hydroxy-3-polyprenylbenzoate decarboxylase activity"/>
    <property type="evidence" value="ECO:0007669"/>
    <property type="project" value="TreeGrafter"/>
</dbReference>
<reference evidence="3" key="1">
    <citation type="journal article" date="2014" name="Int. J. Syst. Evol. Microbiol.">
        <title>Complete genome sequence of Corynebacterium casei LMG S-19264T (=DSM 44701T), isolated from a smear-ripened cheese.</title>
        <authorList>
            <consortium name="US DOE Joint Genome Institute (JGI-PGF)"/>
            <person name="Walter F."/>
            <person name="Albersmeier A."/>
            <person name="Kalinowski J."/>
            <person name="Ruckert C."/>
        </authorList>
    </citation>
    <scope>NUCLEOTIDE SEQUENCE</scope>
    <source>
        <strain evidence="3">JCM 5069</strain>
    </source>
</reference>
<protein>
    <recommendedName>
        <fullName evidence="2">3-octaprenyl-4-hydroxybenzoate carboxy-lyase-like Rift-related domain-containing protein</fullName>
    </recommendedName>
</protein>
<dbReference type="PANTHER" id="PTHR30108:SF17">
    <property type="entry name" value="FERULIC ACID DECARBOXYLASE 1"/>
    <property type="match status" value="1"/>
</dbReference>
<evidence type="ECO:0000313" key="4">
    <source>
        <dbReference type="Proteomes" id="UP000603708"/>
    </source>
</evidence>
<feature type="domain" description="3-octaprenyl-4-hydroxybenzoate carboxy-lyase-like Rift-related" evidence="2">
    <location>
        <begin position="150"/>
        <end position="193"/>
    </location>
</feature>
<dbReference type="EMBL" id="BNCD01000041">
    <property type="protein sequence ID" value="GHH88717.1"/>
    <property type="molecule type" value="Genomic_DNA"/>
</dbReference>
<evidence type="ECO:0000313" key="3">
    <source>
        <dbReference type="EMBL" id="GHH88717.1"/>
    </source>
</evidence>
<name>A0A919GQ59_9ACTN</name>
<reference evidence="3" key="2">
    <citation type="submission" date="2020-09" db="EMBL/GenBank/DDBJ databases">
        <authorList>
            <person name="Sun Q."/>
            <person name="Ohkuma M."/>
        </authorList>
    </citation>
    <scope>NUCLEOTIDE SEQUENCE</scope>
    <source>
        <strain evidence="3">JCM 5069</strain>
    </source>
</reference>
<proteinExistence type="predicted"/>
<dbReference type="SUPFAM" id="SSF50475">
    <property type="entry name" value="FMN-binding split barrel"/>
    <property type="match status" value="1"/>
</dbReference>
<dbReference type="InterPro" id="IPR002830">
    <property type="entry name" value="UbiD"/>
</dbReference>